<dbReference type="CDD" id="cd04496">
    <property type="entry name" value="SSB_OBF"/>
    <property type="match status" value="1"/>
</dbReference>
<dbReference type="PIRSF" id="PIRSF002070">
    <property type="entry name" value="SSB"/>
    <property type="match status" value="1"/>
</dbReference>
<comment type="function">
    <text evidence="2">Plays an important role in DNA replication, recombination and repair. Binds to ssDNA and to an array of partner proteins to recruit them to their sites of action during DNA metabolism.</text>
</comment>
<protein>
    <recommendedName>
        <fullName evidence="2 3">Single-stranded DNA-binding protein</fullName>
        <shortName evidence="2">SSB</shortName>
    </recommendedName>
</protein>
<keyword evidence="2" id="KW-0235">DNA replication</keyword>
<dbReference type="EMBL" id="CP012920">
    <property type="protein sequence ID" value="ALJ30790.1"/>
    <property type="molecule type" value="Genomic_DNA"/>
</dbReference>
<reference evidence="6" key="1">
    <citation type="submission" date="2015-10" db="EMBL/GenBank/DDBJ databases">
        <title>Bioinformatic analysis of the first complete genome sequence of Lactobacillus kunkeei strain MP2, an Apis mellifera gut isolate.</title>
        <authorList>
            <person name="Asenjo F."/>
            <person name="Olmos A."/>
            <person name="Henriquez-Piskulich P."/>
            <person name="Aldea P."/>
            <person name="Ugalde J.A."/>
            <person name="Trombert A.N."/>
        </authorList>
    </citation>
    <scope>NUCLEOTIDE SEQUENCE [LARGE SCALE GENOMIC DNA]</scope>
    <source>
        <strain evidence="6">MP2</strain>
    </source>
</reference>
<dbReference type="GO" id="GO:0006281">
    <property type="term" value="P:DNA repair"/>
    <property type="evidence" value="ECO:0007669"/>
    <property type="project" value="UniProtKB-UniRule"/>
</dbReference>
<sequence length="138" mass="15694">MINRTTLIGRLTKDAELRYSQSGNAVANFTLAVNRAFTNQQGEREADFINCVIWRKSAENFANFTHKGSLVGIDGRIQTRNYENQQGQRVYVTEVVVENFALLEPRQDNHVQPSQQNNMSPFGNQSDQVNITDDDLPF</sequence>
<evidence type="ECO:0000256" key="2">
    <source>
        <dbReference type="HAMAP-Rule" id="MF_00984"/>
    </source>
</evidence>
<dbReference type="KEGG" id="lku:APS55_00410"/>
<dbReference type="GO" id="GO:0003697">
    <property type="term" value="F:single-stranded DNA binding"/>
    <property type="evidence" value="ECO:0007669"/>
    <property type="project" value="UniProtKB-UniRule"/>
</dbReference>
<feature type="region of interest" description="Disordered" evidence="4">
    <location>
        <begin position="106"/>
        <end position="138"/>
    </location>
</feature>
<feature type="short sequence motif" description="Important for interaction with partner proteins" evidence="2">
    <location>
        <begin position="133"/>
        <end position="138"/>
    </location>
</feature>
<dbReference type="GO" id="GO:0006260">
    <property type="term" value="P:DNA replication"/>
    <property type="evidence" value="ECO:0007669"/>
    <property type="project" value="UniProtKB-UniRule"/>
</dbReference>
<organism evidence="5 6">
    <name type="scientific">Apilactobacillus kunkeei</name>
    <dbReference type="NCBI Taxonomy" id="148814"/>
    <lineage>
        <taxon>Bacteria</taxon>
        <taxon>Bacillati</taxon>
        <taxon>Bacillota</taxon>
        <taxon>Bacilli</taxon>
        <taxon>Lactobacillales</taxon>
        <taxon>Lactobacillaceae</taxon>
        <taxon>Apilactobacillus</taxon>
    </lineage>
</organism>
<dbReference type="Proteomes" id="UP000067203">
    <property type="component" value="Chromosome"/>
</dbReference>
<reference evidence="5 6" key="2">
    <citation type="journal article" date="2016" name="PeerJ">
        <title>Genome sequencing and analysis of the first complete genome of Lactobacillus kunkeei strain MP2, an Apis mellifera gut isolate.</title>
        <authorList>
            <person name="Asenjo F."/>
            <person name="Olmos A."/>
            <person name="Henriquez-Piskulich P."/>
            <person name="Polanco V."/>
            <person name="Aldea P."/>
            <person name="Ugalde J.A."/>
            <person name="Trombert A.N."/>
        </authorList>
    </citation>
    <scope>NUCLEOTIDE SEQUENCE [LARGE SCALE GENOMIC DNA]</scope>
    <source>
        <strain evidence="5 6">MP2</strain>
    </source>
</reference>
<dbReference type="Gene3D" id="2.40.50.140">
    <property type="entry name" value="Nucleic acid-binding proteins"/>
    <property type="match status" value="1"/>
</dbReference>
<name>A0AAC8WAM3_9LACO</name>
<dbReference type="Pfam" id="PF00436">
    <property type="entry name" value="SSB"/>
    <property type="match status" value="1"/>
</dbReference>
<comment type="caution">
    <text evidence="2">Lacks conserved residue(s) required for the propagation of feature annotation.</text>
</comment>
<keyword evidence="2" id="KW-0234">DNA repair</keyword>
<keyword evidence="2" id="KW-0227">DNA damage</keyword>
<dbReference type="RefSeq" id="WP_034532537.1">
    <property type="nucleotide sequence ID" value="NZ_CP012920.1"/>
</dbReference>
<keyword evidence="1 2" id="KW-0238">DNA-binding</keyword>
<dbReference type="InterPro" id="IPR012340">
    <property type="entry name" value="NA-bd_OB-fold"/>
</dbReference>
<evidence type="ECO:0000313" key="5">
    <source>
        <dbReference type="EMBL" id="ALJ30790.1"/>
    </source>
</evidence>
<evidence type="ECO:0000256" key="1">
    <source>
        <dbReference type="ARBA" id="ARBA00023125"/>
    </source>
</evidence>
<dbReference type="PANTHER" id="PTHR10302:SF27">
    <property type="entry name" value="SINGLE-STRANDED DNA-BINDING PROTEIN"/>
    <property type="match status" value="1"/>
</dbReference>
<proteinExistence type="inferred from homology"/>
<comment type="subunit">
    <text evidence="2">Homotetramer.</text>
</comment>
<accession>A0AAC8WAM3</accession>
<dbReference type="InterPro" id="IPR000424">
    <property type="entry name" value="Primosome_PriB/ssb"/>
</dbReference>
<dbReference type="FunFam" id="2.40.50.140:FF:000084">
    <property type="entry name" value="Single-stranded DNA-binding protein"/>
    <property type="match status" value="1"/>
</dbReference>
<dbReference type="InterPro" id="IPR011344">
    <property type="entry name" value="ssDNA-bd"/>
</dbReference>
<evidence type="ECO:0000313" key="6">
    <source>
        <dbReference type="Proteomes" id="UP000067203"/>
    </source>
</evidence>
<dbReference type="GO" id="GO:0006310">
    <property type="term" value="P:DNA recombination"/>
    <property type="evidence" value="ECO:0007669"/>
    <property type="project" value="UniProtKB-UniRule"/>
</dbReference>
<keyword evidence="2" id="KW-0233">DNA recombination</keyword>
<evidence type="ECO:0000256" key="3">
    <source>
        <dbReference type="PIRNR" id="PIRNR002070"/>
    </source>
</evidence>
<dbReference type="PROSITE" id="PS50935">
    <property type="entry name" value="SSB"/>
    <property type="match status" value="1"/>
</dbReference>
<dbReference type="SUPFAM" id="SSF50249">
    <property type="entry name" value="Nucleic acid-binding proteins"/>
    <property type="match status" value="1"/>
</dbReference>
<dbReference type="AlphaFoldDB" id="A0AAC8WAM3"/>
<feature type="compositionally biased region" description="Polar residues" evidence="4">
    <location>
        <begin position="110"/>
        <end position="131"/>
    </location>
</feature>
<dbReference type="NCBIfam" id="TIGR00621">
    <property type="entry name" value="ssb"/>
    <property type="match status" value="1"/>
</dbReference>
<dbReference type="GO" id="GO:0009295">
    <property type="term" value="C:nucleoid"/>
    <property type="evidence" value="ECO:0007669"/>
    <property type="project" value="TreeGrafter"/>
</dbReference>
<gene>
    <name evidence="5" type="ORF">APS55_00410</name>
</gene>
<dbReference type="HAMAP" id="MF_00984">
    <property type="entry name" value="SSB"/>
    <property type="match status" value="1"/>
</dbReference>
<dbReference type="PANTHER" id="PTHR10302">
    <property type="entry name" value="SINGLE-STRANDED DNA-BINDING PROTEIN"/>
    <property type="match status" value="1"/>
</dbReference>
<evidence type="ECO:0000256" key="4">
    <source>
        <dbReference type="SAM" id="MobiDB-lite"/>
    </source>
</evidence>